<dbReference type="RefSeq" id="WP_394834023.1">
    <property type="nucleotide sequence ID" value="NZ_CP089929.1"/>
</dbReference>
<dbReference type="SUPFAM" id="SSF55931">
    <property type="entry name" value="Glutamine synthetase/guanido kinase"/>
    <property type="match status" value="1"/>
</dbReference>
<evidence type="ECO:0000313" key="5">
    <source>
        <dbReference type="EMBL" id="WXB04384.1"/>
    </source>
</evidence>
<organism evidence="5 6">
    <name type="scientific">Pendulispora rubella</name>
    <dbReference type="NCBI Taxonomy" id="2741070"/>
    <lineage>
        <taxon>Bacteria</taxon>
        <taxon>Pseudomonadati</taxon>
        <taxon>Myxococcota</taxon>
        <taxon>Myxococcia</taxon>
        <taxon>Myxococcales</taxon>
        <taxon>Sorangiineae</taxon>
        <taxon>Pendulisporaceae</taxon>
        <taxon>Pendulispora</taxon>
    </lineage>
</organism>
<comment type="similarity">
    <text evidence="2 3">Belongs to the glutamine synthetase family.</text>
</comment>
<dbReference type="PROSITE" id="PS51987">
    <property type="entry name" value="GS_CATALYTIC"/>
    <property type="match status" value="1"/>
</dbReference>
<protein>
    <submittedName>
        <fullName evidence="5">Glutamine synthetase family protein</fullName>
    </submittedName>
</protein>
<gene>
    <name evidence="5" type="ORF">LVJ94_46715</name>
</gene>
<evidence type="ECO:0000256" key="3">
    <source>
        <dbReference type="RuleBase" id="RU000384"/>
    </source>
</evidence>
<accession>A0ABZ2L0C3</accession>
<keyword evidence="6" id="KW-1185">Reference proteome</keyword>
<reference evidence="5" key="1">
    <citation type="submission" date="2021-12" db="EMBL/GenBank/DDBJ databases">
        <title>Discovery of the Pendulisporaceae a myxobacterial family with distinct sporulation behavior and unique specialized metabolism.</title>
        <authorList>
            <person name="Garcia R."/>
            <person name="Popoff A."/>
            <person name="Bader C.D."/>
            <person name="Loehr J."/>
            <person name="Walesch S."/>
            <person name="Walt C."/>
            <person name="Boldt J."/>
            <person name="Bunk B."/>
            <person name="Haeckl F.J.F.P.J."/>
            <person name="Gunesch A.P."/>
            <person name="Birkelbach J."/>
            <person name="Nuebel U."/>
            <person name="Pietschmann T."/>
            <person name="Bach T."/>
            <person name="Mueller R."/>
        </authorList>
    </citation>
    <scope>NUCLEOTIDE SEQUENCE</scope>
    <source>
        <strain evidence="5">MSr11367</strain>
    </source>
</reference>
<dbReference type="Gene3D" id="3.10.20.70">
    <property type="entry name" value="Glutamine synthetase, N-terminal domain"/>
    <property type="match status" value="1"/>
</dbReference>
<dbReference type="SUPFAM" id="SSF54368">
    <property type="entry name" value="Glutamine synthetase, N-terminal domain"/>
    <property type="match status" value="1"/>
</dbReference>
<dbReference type="InterPro" id="IPR036651">
    <property type="entry name" value="Gln_synt_N_sf"/>
</dbReference>
<dbReference type="Pfam" id="PF00120">
    <property type="entry name" value="Gln-synt_C"/>
    <property type="match status" value="1"/>
</dbReference>
<keyword evidence="1" id="KW-0436">Ligase</keyword>
<evidence type="ECO:0000313" key="6">
    <source>
        <dbReference type="Proteomes" id="UP001374803"/>
    </source>
</evidence>
<dbReference type="PANTHER" id="PTHR43785:SF12">
    <property type="entry name" value="TYPE-1 GLUTAMINE SYNTHETASE 2"/>
    <property type="match status" value="1"/>
</dbReference>
<dbReference type="Gene3D" id="3.30.590.10">
    <property type="entry name" value="Glutamine synthetase/guanido kinase, catalytic domain"/>
    <property type="match status" value="1"/>
</dbReference>
<dbReference type="InterPro" id="IPR008146">
    <property type="entry name" value="Gln_synth_cat_dom"/>
</dbReference>
<dbReference type="InterPro" id="IPR014746">
    <property type="entry name" value="Gln_synth/guanido_kin_cat_dom"/>
</dbReference>
<sequence length="453" mass="50878">MRDGTNLRAEFEARGIRKVKVGGFDVDGVLRGKYVALDKFWSALEHGFGFCDVIFGWDIADVLYDNAKVTGWSTGYPDAHARIDPDTFRVIPWEPDTAAFLVDFVQKDGSAHAACPRSLFKSVLARAQSRGFDPVFSAEYEFFIFRESADSLHEKGFRNLTPLSPGMFGYSWLREGQHAELLHDIMDRMEAFDISIEALHTETGPGVYEVALRYDSALRMADKAALFKTAMKQLCANRGLSVTFMAKWNADLPGSSGHLHQSLWRRSDKSNAFYDPTDPQKLSKVARQYVGGQIANMAALTALYSPTINSYKRYVPGVWAPLTASWGVENRTCAIRAIPGDEKSTRLEYRQTAADMNPYIAMAACLGAGLWGIEHEVEPPAEGKGDTSGESSGFQSLPRTLKDATQLLSRCNEARAILGEPFVDHYVRTRDWEVRQYERIVTEWELRRYFESV</sequence>
<dbReference type="EMBL" id="CP089983">
    <property type="protein sequence ID" value="WXB04384.1"/>
    <property type="molecule type" value="Genomic_DNA"/>
</dbReference>
<feature type="domain" description="GS catalytic" evidence="4">
    <location>
        <begin position="116"/>
        <end position="453"/>
    </location>
</feature>
<proteinExistence type="inferred from homology"/>
<evidence type="ECO:0000259" key="4">
    <source>
        <dbReference type="PROSITE" id="PS51987"/>
    </source>
</evidence>
<dbReference type="Proteomes" id="UP001374803">
    <property type="component" value="Chromosome"/>
</dbReference>
<dbReference type="SMART" id="SM01230">
    <property type="entry name" value="Gln-synt_C"/>
    <property type="match status" value="1"/>
</dbReference>
<dbReference type="PANTHER" id="PTHR43785">
    <property type="entry name" value="GAMMA-GLUTAMYLPUTRESCINE SYNTHETASE"/>
    <property type="match status" value="1"/>
</dbReference>
<evidence type="ECO:0000256" key="1">
    <source>
        <dbReference type="ARBA" id="ARBA00022598"/>
    </source>
</evidence>
<name>A0ABZ2L0C3_9BACT</name>
<evidence type="ECO:0000256" key="2">
    <source>
        <dbReference type="PROSITE-ProRule" id="PRU01331"/>
    </source>
</evidence>